<feature type="domain" description="Acyl-CoA dehydrogenase C-terminal" evidence="3">
    <location>
        <begin position="238"/>
        <end position="368"/>
    </location>
</feature>
<dbReference type="PIRSF" id="PIRSF016578">
    <property type="entry name" value="HsaA"/>
    <property type="match status" value="1"/>
</dbReference>
<evidence type="ECO:0000256" key="1">
    <source>
        <dbReference type="ARBA" id="ARBA00023002"/>
    </source>
</evidence>
<dbReference type="Pfam" id="PF02771">
    <property type="entry name" value="Acyl-CoA_dh_N"/>
    <property type="match status" value="1"/>
</dbReference>
<evidence type="ECO:0000313" key="5">
    <source>
        <dbReference type="Proteomes" id="UP000290439"/>
    </source>
</evidence>
<dbReference type="InterPro" id="IPR037069">
    <property type="entry name" value="AcylCoA_DH/ox_N_sf"/>
</dbReference>
<dbReference type="RefSeq" id="WP_130915494.1">
    <property type="nucleotide sequence ID" value="NZ_LR215973.1"/>
</dbReference>
<keyword evidence="4" id="KW-0503">Monooxygenase</keyword>
<sequence>MTITTDTHTTPASNLLNRIDNIGERITSSQPEALRLRRATDQVVDALETTGVTRMTWPRERGGDQLSLLDQHTILTEIGRHDGSTAWLTAVWAATPWMIRLFGEAVFDEYLTSDNTRAGGVFSITGTATPTIGGYTVTGRWPFCSGQHHSGWMIVPAHSDHDGYPLALLVPRTAFDLAGEWTMSGLVGTGSNALSLTDTFIPQRHTIPFHYILDGIGRDYIPDPYWRQPLVPIISGLSAGPAIGMATTALTDFTDLISRRGITYSPHTKQSEAPITAFQLAEAQALLDTADYFGRRLASTVDEHIAGDLTWDTATRVRSRYDAARAVALCRQVCDIIDKASGATAHQHGTRLTTILDDIRALTVHSFLLATSAEEQYGRILAGLEPSYPIY</sequence>
<dbReference type="SUPFAM" id="SSF47203">
    <property type="entry name" value="Acyl-CoA dehydrogenase C-terminal domain-like"/>
    <property type="match status" value="1"/>
</dbReference>
<dbReference type="GO" id="GO:0036383">
    <property type="term" value="F:3-hydroxy-9,10-secoandrosta-1,3,5(10)-triene-9,17-dione monooxygenase activity"/>
    <property type="evidence" value="ECO:0007669"/>
    <property type="project" value="UniProtKB-EC"/>
</dbReference>
<dbReference type="Proteomes" id="UP000290439">
    <property type="component" value="Chromosome"/>
</dbReference>
<feature type="domain" description="Acyl-CoA dehydrogenase/oxidase N-terminal" evidence="2">
    <location>
        <begin position="40"/>
        <end position="104"/>
    </location>
</feature>
<keyword evidence="1 4" id="KW-0560">Oxidoreductase</keyword>
<dbReference type="EC" id="1.14.14.12" evidence="4"/>
<dbReference type="Gene3D" id="1.10.540.10">
    <property type="entry name" value="Acyl-CoA dehydrogenase/oxidase, N-terminal domain"/>
    <property type="match status" value="1"/>
</dbReference>
<dbReference type="InterPro" id="IPR009100">
    <property type="entry name" value="AcylCoA_DH/oxidase_NM_dom_sf"/>
</dbReference>
<dbReference type="EMBL" id="LR215973">
    <property type="protein sequence ID" value="VFA96285.1"/>
    <property type="molecule type" value="Genomic_DNA"/>
</dbReference>
<reference evidence="4 5" key="1">
    <citation type="submission" date="2019-02" db="EMBL/GenBank/DDBJ databases">
        <authorList>
            <consortium name="Pathogen Informatics"/>
        </authorList>
    </citation>
    <scope>NUCLEOTIDE SEQUENCE [LARGE SCALE GENOMIC DNA]</scope>
    <source>
        <strain evidence="4 5">3012STDY6756504</strain>
    </source>
</reference>
<dbReference type="InterPro" id="IPR013786">
    <property type="entry name" value="AcylCoA_DH/ox_N"/>
</dbReference>
<gene>
    <name evidence="4" type="primary">hsaA_1</name>
    <name evidence="4" type="ORF">NCTC10797_00034</name>
</gene>
<dbReference type="Pfam" id="PF08028">
    <property type="entry name" value="Acyl-CoA_dh_2"/>
    <property type="match status" value="1"/>
</dbReference>
<dbReference type="InterPro" id="IPR046373">
    <property type="entry name" value="Acyl-CoA_Oxase/DH_mid-dom_sf"/>
</dbReference>
<dbReference type="GO" id="GO:0050660">
    <property type="term" value="F:flavin adenine dinucleotide binding"/>
    <property type="evidence" value="ECO:0007669"/>
    <property type="project" value="InterPro"/>
</dbReference>
<evidence type="ECO:0000313" key="4">
    <source>
        <dbReference type="EMBL" id="VFA96285.1"/>
    </source>
</evidence>
<protein>
    <submittedName>
        <fullName evidence="4">Flavin-dependent monooxygenase, oxygenase subunit HsaA</fullName>
        <ecNumber evidence="4">1.14.14.12</ecNumber>
    </submittedName>
</protein>
<dbReference type="InterPro" id="IPR036250">
    <property type="entry name" value="AcylCo_DH-like_C"/>
</dbReference>
<dbReference type="Gene3D" id="1.20.140.10">
    <property type="entry name" value="Butyryl-CoA Dehydrogenase, subunit A, domain 3"/>
    <property type="match status" value="1"/>
</dbReference>
<proteinExistence type="predicted"/>
<dbReference type="SUPFAM" id="SSF56645">
    <property type="entry name" value="Acyl-CoA dehydrogenase NM domain-like"/>
    <property type="match status" value="1"/>
</dbReference>
<accession>A0A4U8VUS2</accession>
<name>A0A4U8VUS2_9NOCA</name>
<dbReference type="AlphaFoldDB" id="A0A4U8VUS2"/>
<evidence type="ECO:0000259" key="2">
    <source>
        <dbReference type="Pfam" id="PF02771"/>
    </source>
</evidence>
<dbReference type="InterPro" id="IPR013107">
    <property type="entry name" value="Acyl-CoA_DH_C"/>
</dbReference>
<dbReference type="GO" id="GO:0016627">
    <property type="term" value="F:oxidoreductase activity, acting on the CH-CH group of donors"/>
    <property type="evidence" value="ECO:0007669"/>
    <property type="project" value="InterPro"/>
</dbReference>
<evidence type="ECO:0000259" key="3">
    <source>
        <dbReference type="Pfam" id="PF08028"/>
    </source>
</evidence>
<organism evidence="4 5">
    <name type="scientific">Nocardia cyriacigeorgica</name>
    <dbReference type="NCBI Taxonomy" id="135487"/>
    <lineage>
        <taxon>Bacteria</taxon>
        <taxon>Bacillati</taxon>
        <taxon>Actinomycetota</taxon>
        <taxon>Actinomycetes</taxon>
        <taxon>Mycobacteriales</taxon>
        <taxon>Nocardiaceae</taxon>
        <taxon>Nocardia</taxon>
    </lineage>
</organism>
<dbReference type="Gene3D" id="2.40.110.10">
    <property type="entry name" value="Butyryl-CoA Dehydrogenase, subunit A, domain 2"/>
    <property type="match status" value="1"/>
</dbReference>